<accession>A0A927JER2</accession>
<keyword evidence="2" id="KW-0255">Endonuclease</keyword>
<name>A0A927JER2_9ACTN</name>
<evidence type="ECO:0000259" key="1">
    <source>
        <dbReference type="Pfam" id="PF13395"/>
    </source>
</evidence>
<dbReference type="Gene3D" id="1.10.30.50">
    <property type="match status" value="1"/>
</dbReference>
<keyword evidence="2" id="KW-0378">Hydrolase</keyword>
<dbReference type="Pfam" id="PF13395">
    <property type="entry name" value="HNH_4"/>
    <property type="match status" value="1"/>
</dbReference>
<evidence type="ECO:0000313" key="2">
    <source>
        <dbReference type="EMBL" id="MBD8507691.1"/>
    </source>
</evidence>
<dbReference type="InterPro" id="IPR003615">
    <property type="entry name" value="HNH_nuc"/>
</dbReference>
<comment type="caution">
    <text evidence="2">The sequence shown here is derived from an EMBL/GenBank/DDBJ whole genome shotgun (WGS) entry which is preliminary data.</text>
</comment>
<protein>
    <submittedName>
        <fullName evidence="2">HNH endonuclease</fullName>
    </submittedName>
</protein>
<dbReference type="Proteomes" id="UP000642993">
    <property type="component" value="Unassembled WGS sequence"/>
</dbReference>
<dbReference type="EMBL" id="JACYWE010000009">
    <property type="protein sequence ID" value="MBD8507691.1"/>
    <property type="molecule type" value="Genomic_DNA"/>
</dbReference>
<feature type="domain" description="HNH nuclease" evidence="1">
    <location>
        <begin position="256"/>
        <end position="290"/>
    </location>
</feature>
<keyword evidence="3" id="KW-1185">Reference proteome</keyword>
<proteinExistence type="predicted"/>
<organism evidence="2 3">
    <name type="scientific">Lolliginicoccus lacisalsi</name>
    <dbReference type="NCBI Taxonomy" id="2742202"/>
    <lineage>
        <taxon>Bacteria</taxon>
        <taxon>Bacillati</taxon>
        <taxon>Actinomycetota</taxon>
        <taxon>Actinomycetes</taxon>
        <taxon>Mycobacteriales</taxon>
        <taxon>Hoyosellaceae</taxon>
        <taxon>Lolliginicoccus</taxon>
    </lineage>
</organism>
<evidence type="ECO:0000313" key="3">
    <source>
        <dbReference type="Proteomes" id="UP000642993"/>
    </source>
</evidence>
<dbReference type="AlphaFoldDB" id="A0A927JER2"/>
<reference evidence="2" key="1">
    <citation type="submission" date="2020-09" db="EMBL/GenBank/DDBJ databases">
        <title>Hoyosella lacisalsi sp. nov., a halotolerant actinobacterium isolated from soil of Lake Gudzhirganskoe.</title>
        <authorList>
            <person name="Yang Q."/>
            <person name="Guo P.Y."/>
            <person name="Liu S.W."/>
            <person name="Li F.N."/>
            <person name="Sun C.H."/>
        </authorList>
    </citation>
    <scope>NUCLEOTIDE SEQUENCE</scope>
    <source>
        <strain evidence="2">G463</strain>
    </source>
</reference>
<gene>
    <name evidence="2" type="ORF">HT102_14480</name>
</gene>
<dbReference type="GO" id="GO:0004519">
    <property type="term" value="F:endonuclease activity"/>
    <property type="evidence" value="ECO:0007669"/>
    <property type="project" value="UniProtKB-KW"/>
</dbReference>
<sequence>MALAQRVVALLESGARQSTYKLATLLALIDEAVENPVPESAELAVAIPSLAQRVIGYYWPQVRPYTTGGPLRQGWPQGSATRPDGGMPRIPRLIEEARAALRAEGHVTADRARESGSRVYQLLVRDVAHQLARNPLTYLQTPVRAPQGVTTDLLFDASGFHNSISRAALDAHGPLVLRPGVAAALRECAPLLRPVVEMTWIADIVRFNATELDHDDLAGFLFGADRSSLIRLHDPLRDIQHGRCFYCAAPLRATPHVDHVLPWSRVPLDGTANLVLTDARCNSNKLAMLPVRDHHERAIGRPETLLRDLSEASGLPVLLDRTTDAGIGIYTTIPTGTLLWRGRGSYEIHQRRRGTG</sequence>
<keyword evidence="2" id="KW-0540">Nuclease</keyword>